<dbReference type="GO" id="GO:0071014">
    <property type="term" value="C:post-mRNA release spliceosomal complex"/>
    <property type="evidence" value="ECO:0007669"/>
    <property type="project" value="TreeGrafter"/>
</dbReference>
<keyword evidence="10" id="KW-1185">Reference proteome</keyword>
<evidence type="ECO:0000256" key="1">
    <source>
        <dbReference type="ARBA" id="ARBA00004123"/>
    </source>
</evidence>
<dbReference type="AlphaFoldDB" id="A0A7K9ZWK7"/>
<dbReference type="GO" id="GO:0071013">
    <property type="term" value="C:catalytic step 2 spliceosome"/>
    <property type="evidence" value="ECO:0007669"/>
    <property type="project" value="TreeGrafter"/>
</dbReference>
<dbReference type="PANTHER" id="PTHR13264:SF5">
    <property type="entry name" value="PRE-MRNA-SPLICING FACTOR SYF2"/>
    <property type="match status" value="1"/>
</dbReference>
<keyword evidence="5 8" id="KW-0508">mRNA splicing</keyword>
<dbReference type="Proteomes" id="UP000537234">
    <property type="component" value="Unassembled WGS sequence"/>
</dbReference>
<reference evidence="9 10" key="1">
    <citation type="submission" date="2019-09" db="EMBL/GenBank/DDBJ databases">
        <title>Bird 10,000 Genomes (B10K) Project - Family phase.</title>
        <authorList>
            <person name="Zhang G."/>
        </authorList>
    </citation>
    <scope>NUCLEOTIDE SEQUENCE [LARGE SCALE GENOMIC DNA]</scope>
    <source>
        <strain evidence="9">B10K-DU-001-48</strain>
        <tissue evidence="9">Muscle</tissue>
    </source>
</reference>
<evidence type="ECO:0000256" key="8">
    <source>
        <dbReference type="RuleBase" id="RU367148"/>
    </source>
</evidence>
<gene>
    <name evidence="9" type="primary">Syf2_0</name>
    <name evidence="9" type="ORF">DICMEG_R15630</name>
</gene>
<feature type="non-terminal residue" evidence="9">
    <location>
        <position position="1"/>
    </location>
</feature>
<comment type="subunit">
    <text evidence="8">May be part of a spliceosome complex.</text>
</comment>
<dbReference type="PANTHER" id="PTHR13264">
    <property type="entry name" value="GCIP-INTERACTING PROTEIN P29"/>
    <property type="match status" value="1"/>
</dbReference>
<dbReference type="GO" id="GO:0000974">
    <property type="term" value="C:Prp19 complex"/>
    <property type="evidence" value="ECO:0007669"/>
    <property type="project" value="TreeGrafter"/>
</dbReference>
<feature type="non-terminal residue" evidence="9">
    <location>
        <position position="53"/>
    </location>
</feature>
<evidence type="ECO:0000256" key="5">
    <source>
        <dbReference type="ARBA" id="ARBA00023187"/>
    </source>
</evidence>
<dbReference type="EMBL" id="VXAD01006165">
    <property type="protein sequence ID" value="NXJ23391.1"/>
    <property type="molecule type" value="Genomic_DNA"/>
</dbReference>
<evidence type="ECO:0000256" key="3">
    <source>
        <dbReference type="ARBA" id="ARBA00022664"/>
    </source>
</evidence>
<evidence type="ECO:0000313" key="10">
    <source>
        <dbReference type="Proteomes" id="UP000537234"/>
    </source>
</evidence>
<evidence type="ECO:0000256" key="6">
    <source>
        <dbReference type="ARBA" id="ARBA00023242"/>
    </source>
</evidence>
<accession>A0A7K9ZWK7</accession>
<comment type="subcellular location">
    <subcellularLocation>
        <location evidence="1 8">Nucleus</location>
    </subcellularLocation>
</comment>
<comment type="similarity">
    <text evidence="2 8">Belongs to the SYF2 family.</text>
</comment>
<evidence type="ECO:0000256" key="4">
    <source>
        <dbReference type="ARBA" id="ARBA00022728"/>
    </source>
</evidence>
<organism evidence="9 10">
    <name type="scientific">Dicrurus megarhynchus</name>
    <dbReference type="NCBI Taxonomy" id="450177"/>
    <lineage>
        <taxon>Eukaryota</taxon>
        <taxon>Metazoa</taxon>
        <taxon>Chordata</taxon>
        <taxon>Craniata</taxon>
        <taxon>Vertebrata</taxon>
        <taxon>Euteleostomi</taxon>
        <taxon>Archelosauria</taxon>
        <taxon>Archosauria</taxon>
        <taxon>Dinosauria</taxon>
        <taxon>Saurischia</taxon>
        <taxon>Theropoda</taxon>
        <taxon>Coelurosauria</taxon>
        <taxon>Aves</taxon>
        <taxon>Neognathae</taxon>
        <taxon>Neoaves</taxon>
        <taxon>Telluraves</taxon>
        <taxon>Australaves</taxon>
        <taxon>Passeriformes</taxon>
        <taxon>Corvoidea</taxon>
        <taxon>Dicruridae</taxon>
        <taxon>Dicrurus</taxon>
    </lineage>
</organism>
<comment type="function">
    <text evidence="7">Involved in pre-mRNA splicing as component of the spliceosome.</text>
</comment>
<sequence>KKRDQYHRRRMFDPDAPIDYINERNRKFNQKLDRFYDKYTEDLKSDLERGTAI</sequence>
<dbReference type="Pfam" id="PF08231">
    <property type="entry name" value="SYF2"/>
    <property type="match status" value="1"/>
</dbReference>
<evidence type="ECO:0000256" key="7">
    <source>
        <dbReference type="ARBA" id="ARBA00045277"/>
    </source>
</evidence>
<keyword evidence="6 8" id="KW-0539">Nucleus</keyword>
<dbReference type="InterPro" id="IPR013260">
    <property type="entry name" value="mRNA_splic_SYF2"/>
</dbReference>
<evidence type="ECO:0000313" key="9">
    <source>
        <dbReference type="EMBL" id="NXJ23391.1"/>
    </source>
</evidence>
<dbReference type="GO" id="GO:0000398">
    <property type="term" value="P:mRNA splicing, via spliceosome"/>
    <property type="evidence" value="ECO:0007669"/>
    <property type="project" value="UniProtKB-UniRule"/>
</dbReference>
<keyword evidence="3 8" id="KW-0507">mRNA processing</keyword>
<comment type="caution">
    <text evidence="9">The sequence shown here is derived from an EMBL/GenBank/DDBJ whole genome shotgun (WGS) entry which is preliminary data.</text>
</comment>
<name>A0A7K9ZWK7_9CORV</name>
<protein>
    <recommendedName>
        <fullName evidence="8">Pre-mRNA-splicing factor SYF2</fullName>
    </recommendedName>
</protein>
<proteinExistence type="inferred from homology"/>
<keyword evidence="4 8" id="KW-0747">Spliceosome</keyword>
<evidence type="ECO:0000256" key="2">
    <source>
        <dbReference type="ARBA" id="ARBA00010028"/>
    </source>
</evidence>